<sequence length="60" mass="6984">MRWRWLDGIFVEGFNSQPPYGAVRNIYRSYYVMSNSQIEFAKMSESPASGCYPIPILDDE</sequence>
<evidence type="ECO:0000313" key="1">
    <source>
        <dbReference type="EMBL" id="MDQ0168800.1"/>
    </source>
</evidence>
<organism evidence="1 2">
    <name type="scientific">Paenibacillus tundrae</name>
    <dbReference type="NCBI Taxonomy" id="528187"/>
    <lineage>
        <taxon>Bacteria</taxon>
        <taxon>Bacillati</taxon>
        <taxon>Bacillota</taxon>
        <taxon>Bacilli</taxon>
        <taxon>Bacillales</taxon>
        <taxon>Paenibacillaceae</taxon>
        <taxon>Paenibacillus</taxon>
    </lineage>
</organism>
<reference evidence="1 2" key="1">
    <citation type="submission" date="2023-07" db="EMBL/GenBank/DDBJ databases">
        <title>Sorghum-associated microbial communities from plants grown in Nebraska, USA.</title>
        <authorList>
            <person name="Schachtman D."/>
        </authorList>
    </citation>
    <scope>NUCLEOTIDE SEQUENCE [LARGE SCALE GENOMIC DNA]</scope>
    <source>
        <strain evidence="1 2">DS1314</strain>
    </source>
</reference>
<evidence type="ECO:0000313" key="2">
    <source>
        <dbReference type="Proteomes" id="UP001233836"/>
    </source>
</evidence>
<protein>
    <submittedName>
        <fullName evidence="1">Uncharacterized protein</fullName>
    </submittedName>
</protein>
<name>A0ABT9W6Q2_9BACL</name>
<accession>A0ABT9W6Q2</accession>
<dbReference type="EMBL" id="JAUSTI010000001">
    <property type="protein sequence ID" value="MDQ0168800.1"/>
    <property type="molecule type" value="Genomic_DNA"/>
</dbReference>
<proteinExistence type="predicted"/>
<comment type="caution">
    <text evidence="1">The sequence shown here is derived from an EMBL/GenBank/DDBJ whole genome shotgun (WGS) entry which is preliminary data.</text>
</comment>
<gene>
    <name evidence="1" type="ORF">J2T19_000237</name>
</gene>
<dbReference type="Proteomes" id="UP001233836">
    <property type="component" value="Unassembled WGS sequence"/>
</dbReference>
<keyword evidence="2" id="KW-1185">Reference proteome</keyword>